<proteinExistence type="predicted"/>
<dbReference type="AlphaFoldDB" id="A0A419W8N8"/>
<dbReference type="Pfam" id="PF08922">
    <property type="entry name" value="DUF1905"/>
    <property type="match status" value="1"/>
</dbReference>
<evidence type="ECO:0000313" key="2">
    <source>
        <dbReference type="Proteomes" id="UP000283387"/>
    </source>
</evidence>
<dbReference type="RefSeq" id="WP_120273028.1">
    <property type="nucleotide sequence ID" value="NZ_RAPN01000001.1"/>
</dbReference>
<accession>A0A419W8N8</accession>
<name>A0A419W8N8_9BACT</name>
<dbReference type="Gene3D" id="2.40.30.100">
    <property type="entry name" value="AF2212/PG0164-like"/>
    <property type="match status" value="1"/>
</dbReference>
<dbReference type="SUPFAM" id="SSF141694">
    <property type="entry name" value="AF2212/PG0164-like"/>
    <property type="match status" value="1"/>
</dbReference>
<dbReference type="InterPro" id="IPR037079">
    <property type="entry name" value="AF2212/PG0164-like_sf"/>
</dbReference>
<dbReference type="Proteomes" id="UP000283387">
    <property type="component" value="Unassembled WGS sequence"/>
</dbReference>
<sequence length="162" mass="18785">MSIKRFEYKTILFQMEQGIPGTFAGFPYDVRKEFETGGPVRINCWIDGEHKTGSLVPIGNGEHAIHIRKEILYKIGKEEGDEVHLVVEQDLSPRELEIPDDFQWLLDEDPDLNTKFEQLSFSNKSSIINYINSAKRAETRVKRIENFIQRIKIGFFPGQKLE</sequence>
<dbReference type="OrthoDB" id="9800461at2"/>
<dbReference type="Pfam" id="PF13376">
    <property type="entry name" value="OmdA"/>
    <property type="match status" value="1"/>
</dbReference>
<reference evidence="1 2" key="1">
    <citation type="submission" date="2018-09" db="EMBL/GenBank/DDBJ databases">
        <title>Genomic Encyclopedia of Archaeal and Bacterial Type Strains, Phase II (KMG-II): from individual species to whole genera.</title>
        <authorList>
            <person name="Goeker M."/>
        </authorList>
    </citation>
    <scope>NUCLEOTIDE SEQUENCE [LARGE SCALE GENOMIC DNA]</scope>
    <source>
        <strain evidence="1 2">DSM 27148</strain>
    </source>
</reference>
<protein>
    <submittedName>
        <fullName evidence="1">Uncharacterized protein DUF1905</fullName>
    </submittedName>
</protein>
<gene>
    <name evidence="1" type="ORF">BC643_2117</name>
</gene>
<dbReference type="EMBL" id="RAPN01000001">
    <property type="protein sequence ID" value="RKD91752.1"/>
    <property type="molecule type" value="Genomic_DNA"/>
</dbReference>
<dbReference type="InterPro" id="IPR015018">
    <property type="entry name" value="DUF1905"/>
</dbReference>
<organism evidence="1 2">
    <name type="scientific">Mangrovibacterium diazotrophicum</name>
    <dbReference type="NCBI Taxonomy" id="1261403"/>
    <lineage>
        <taxon>Bacteria</taxon>
        <taxon>Pseudomonadati</taxon>
        <taxon>Bacteroidota</taxon>
        <taxon>Bacteroidia</taxon>
        <taxon>Marinilabiliales</taxon>
        <taxon>Prolixibacteraceae</taxon>
        <taxon>Mangrovibacterium</taxon>
    </lineage>
</organism>
<evidence type="ECO:0000313" key="1">
    <source>
        <dbReference type="EMBL" id="RKD91752.1"/>
    </source>
</evidence>
<keyword evidence="2" id="KW-1185">Reference proteome</keyword>
<comment type="caution">
    <text evidence="1">The sequence shown here is derived from an EMBL/GenBank/DDBJ whole genome shotgun (WGS) entry which is preliminary data.</text>
</comment>